<dbReference type="Pfam" id="PF05139">
    <property type="entry name" value="Erythro_esteras"/>
    <property type="match status" value="1"/>
</dbReference>
<reference evidence="2 3" key="2">
    <citation type="submission" date="2017-06" db="EMBL/GenBank/DDBJ databases">
        <authorList>
            <person name="Varghese N."/>
            <person name="Submissions S."/>
        </authorList>
    </citation>
    <scope>NUCLEOTIDE SEQUENCE [LARGE SCALE GENOMIC DNA]</scope>
    <source>
        <strain evidence="2 3">RLD-1</strain>
    </source>
</reference>
<name>A0A239LYK7_9PSED</name>
<protein>
    <submittedName>
        <fullName evidence="1">Erythromycin esterase homolog</fullName>
    </submittedName>
</protein>
<dbReference type="EMBL" id="FZPC01000022">
    <property type="protein sequence ID" value="SNT34883.1"/>
    <property type="molecule type" value="Genomic_DNA"/>
</dbReference>
<dbReference type="Proteomes" id="UP000198309">
    <property type="component" value="Unassembled WGS sequence"/>
</dbReference>
<dbReference type="RefSeq" id="WP_089393218.1">
    <property type="nucleotide sequence ID" value="NZ_FNEC01000003.1"/>
</dbReference>
<organism evidence="1 4">
    <name type="scientific">Pseudomonas delhiensis</name>
    <dbReference type="NCBI Taxonomy" id="366289"/>
    <lineage>
        <taxon>Bacteria</taxon>
        <taxon>Pseudomonadati</taxon>
        <taxon>Pseudomonadota</taxon>
        <taxon>Gammaproteobacteria</taxon>
        <taxon>Pseudomonadales</taxon>
        <taxon>Pseudomonadaceae</taxon>
        <taxon>Pseudomonas</taxon>
    </lineage>
</organism>
<evidence type="ECO:0000313" key="2">
    <source>
        <dbReference type="EMBL" id="SNT34883.1"/>
    </source>
</evidence>
<reference evidence="1 4" key="1">
    <citation type="submission" date="2016-10" db="EMBL/GenBank/DDBJ databases">
        <authorList>
            <person name="de Groot N.N."/>
        </authorList>
    </citation>
    <scope>NUCLEOTIDE SEQUENCE [LARGE SCALE GENOMIC DNA]</scope>
    <source>
        <strain evidence="1 4">CCM 7361</strain>
    </source>
</reference>
<dbReference type="Gene3D" id="3.40.1660.10">
    <property type="entry name" value="EreA-like (biosynthetic domain)"/>
    <property type="match status" value="1"/>
</dbReference>
<dbReference type="Proteomes" id="UP000199693">
    <property type="component" value="Unassembled WGS sequence"/>
</dbReference>
<dbReference type="InterPro" id="IPR014622">
    <property type="entry name" value="UCP036794_erythomycin"/>
</dbReference>
<evidence type="ECO:0000313" key="1">
    <source>
        <dbReference type="EMBL" id="SDI24339.1"/>
    </source>
</evidence>
<dbReference type="CDD" id="cd14728">
    <property type="entry name" value="Ere-like"/>
    <property type="match status" value="1"/>
</dbReference>
<dbReference type="InterPro" id="IPR007815">
    <property type="entry name" value="Emycin_Estase"/>
</dbReference>
<dbReference type="PANTHER" id="PTHR31299:SF0">
    <property type="entry name" value="ESTERASE, PUTATIVE (AFU_ORTHOLOGUE AFUA_1G05850)-RELATED"/>
    <property type="match status" value="1"/>
</dbReference>
<evidence type="ECO:0000313" key="3">
    <source>
        <dbReference type="Proteomes" id="UP000198309"/>
    </source>
</evidence>
<gene>
    <name evidence="1" type="ORF">SAMN05216189_1003132</name>
    <name evidence="2" type="ORF">SAMN06295949_12285</name>
</gene>
<evidence type="ECO:0000313" key="4">
    <source>
        <dbReference type="Proteomes" id="UP000199693"/>
    </source>
</evidence>
<dbReference type="InterPro" id="IPR052036">
    <property type="entry name" value="Hydrolase/PRTase-associated"/>
</dbReference>
<dbReference type="AlphaFoldDB" id="A0A239LYK7"/>
<dbReference type="Gene3D" id="3.30.1870.10">
    <property type="entry name" value="EreA-like, domain 2"/>
    <property type="match status" value="1"/>
</dbReference>
<keyword evidence="3" id="KW-1185">Reference proteome</keyword>
<dbReference type="PANTHER" id="PTHR31299">
    <property type="entry name" value="ESTERASE, PUTATIVE (AFU_ORTHOLOGUE AFUA_1G05850)-RELATED"/>
    <property type="match status" value="1"/>
</dbReference>
<accession>A0A239LYK7</accession>
<dbReference type="EMBL" id="FNEC01000003">
    <property type="protein sequence ID" value="SDI24339.1"/>
    <property type="molecule type" value="Genomic_DNA"/>
</dbReference>
<dbReference type="GO" id="GO:0046677">
    <property type="term" value="P:response to antibiotic"/>
    <property type="evidence" value="ECO:0007669"/>
    <property type="project" value="InterPro"/>
</dbReference>
<dbReference type="SUPFAM" id="SSF159501">
    <property type="entry name" value="EreA/ChaN-like"/>
    <property type="match status" value="1"/>
</dbReference>
<dbReference type="PIRSF" id="PIRSF036794">
    <property type="entry name" value="UCP_erythr_ester"/>
    <property type="match status" value="1"/>
</dbReference>
<sequence>MSSFPSEAERERLVERLRHAAEPLPDPDAATFGGFFSRYADGRVVLIGEASHGTSEFYRARAAITRQLVERHGFNIVAIEGDWPDTARLDRHVRDYPGQPDEDAAFSRFPSWMWRNREVLDFVRWLRRHNAGLPIAERVEFRGLDIYSLRASMAAVLQYLELHDPPRAREARERYACLTPWQDDPAAYGARVEWGDGDSCEAAVVEQLNDLLVARLESLGGGEGLFDAAQNARVVRAAEQYYRLMYRASASSWNLRDNHMFDTLKQLLRHRGREARAVVWAHNSHIGDASATAMGWRGEFNLGQLCRIAWGDAAVLLGMGTDSGEVAAADDWNGPLRIQQVRPALEESWERCFARAGMAASLTDWRGAVHATLRGQLASTLLQRAIGVIYRPASERRSHYYEAVLGEQFDAYLWFARTTAVTPLQPGTGEAAPGAADTFPFGV</sequence>
<proteinExistence type="predicted"/>